<evidence type="ECO:0000256" key="1">
    <source>
        <dbReference type="ARBA" id="ARBA00011900"/>
    </source>
</evidence>
<dbReference type="InterPro" id="IPR050953">
    <property type="entry name" value="N4_N6_ade-DNA_methylase"/>
</dbReference>
<dbReference type="GO" id="GO:0006304">
    <property type="term" value="P:DNA modification"/>
    <property type="evidence" value="ECO:0007669"/>
    <property type="project" value="InterPro"/>
</dbReference>
<accession>A0A2T0SNX6</accession>
<dbReference type="Proteomes" id="UP000239494">
    <property type="component" value="Unassembled WGS sequence"/>
</dbReference>
<gene>
    <name evidence="8" type="ORF">CLV43_11428</name>
</gene>
<evidence type="ECO:0000259" key="7">
    <source>
        <dbReference type="Pfam" id="PF07669"/>
    </source>
</evidence>
<sequence>MRTYTVSTIRTVGGLLPPETLEAITASELDGLKPSTYGLAESETVREAANRSWERLRGAWLAFRRTVPPGEDTGYQVETTRSQWLRVLFDELGYGRLPAVPAGGLAVADTTYPLSHIWQCTPLHLLGVGVDLDRLNPGVSGAARRAPHSMMQELLNRSPDHLWGILTNGLELRLLRDSASLVRQAYVQFDLAGMFDGEVFADFALMWQLCHASRVEPQPDPSAAPSTCWLERWREDSTTRGTRALKRLSAGVKQTLNILGAGFLAATPAIRDQLRQGTLTPGAYHRLVLRVVYQLLVLFVAEDRNLLHDDKATAEQRRRYTEHFSTERLRRKAQRRHTTERHTDMWTALRLIIRSLGNEEGQPALGLPGLGGIYDQGTLGPLEDAILTNRDLLAAVRALSLTRDETGMPRAVDYRNLGAEELGSVYESLLELVPDYDDRTGRYTLDVAAGNDRKETGSYYTPSDLVDVLLDETLKPVLDEAAASRDPEAALLAITVCDPACGSGHFLVAAGRRIARRLAQHRTSEREPPEPALRDAMRDVIRHCLYGVDLNPLAAELAKVALWLEALEPGRPLSFLDAHIKVGNALLGTTGPELVDDGLPEAAFTSLTGDDSAILTKRKRRNREESIHSEQGEFDFGAPSQDFGRAFQDVASAPENTLLDVHAKAAAWQAAEKEPALIRARLVADAWCAAFLWPHLPDATPGLTVGDIRRIASQGQSGITFDQVVQVGYLCEEYRFFHWHLEFPEIFPRGFTCIVGNPPWEQVEFQDKEFFATVAPEIASAETTAKRKNLIVALQSLRPALWDRYQRALRFVDAEKCFYQASGRFPTTARGRINTYALFAEVGTSIVSQAGRVGLILETAIATGDSTALFFSKLVETSTVACFFDFENEAKIFPSVTNKFRFAILVATGGVPIAEASFAFSVRHVRDLPMRRFALQPSEVLQVNPNSGTLPVFRSRRDAEITIGIHGRVPIFWAKGAGEDNPWDVDFDQGLFNMSSKSDLFSDMETLVQEGWRSEGGSFLRSNERMMPLFEAKMIHHFDHRCATYEGATQAQLNKGTLPKLTVEQHRDPFIVSLARHWVHQSLVYKELKNRWDRSWLLIWRDVGPSANERSMIATVMPIAAVGHTAPLIYVQNEPVACLQANLAALVLDYCARVKLSGSHLTFGLVRQLPVLSPSVYSNKLQWSNEPATLGDWITSRVLELSYTAWDLQSYAQHLGDKGAPFQWDESRRAQMRAELDAAYLHLYGLSREDAEHVIDSFFVLRKNEQRKYEEFRTKKLVLTAYDAMTEGEFVSPLDPAPGQGERHPDRRS</sequence>
<comment type="catalytic activity">
    <reaction evidence="5">
        <text>a 2'-deoxyadenosine in DNA + S-adenosyl-L-methionine = an N(6)-methyl-2'-deoxyadenosine in DNA + S-adenosyl-L-homocysteine + H(+)</text>
        <dbReference type="Rhea" id="RHEA:15197"/>
        <dbReference type="Rhea" id="RHEA-COMP:12418"/>
        <dbReference type="Rhea" id="RHEA-COMP:12419"/>
        <dbReference type="ChEBI" id="CHEBI:15378"/>
        <dbReference type="ChEBI" id="CHEBI:57856"/>
        <dbReference type="ChEBI" id="CHEBI:59789"/>
        <dbReference type="ChEBI" id="CHEBI:90615"/>
        <dbReference type="ChEBI" id="CHEBI:90616"/>
        <dbReference type="EC" id="2.1.1.72"/>
    </reaction>
</comment>
<evidence type="ECO:0000256" key="4">
    <source>
        <dbReference type="ARBA" id="ARBA00022691"/>
    </source>
</evidence>
<feature type="domain" description="Type II methyltransferase M.TaqI-like" evidence="7">
    <location>
        <begin position="543"/>
        <end position="769"/>
    </location>
</feature>
<name>A0A2T0SNX6_9PSEU</name>
<dbReference type="PRINTS" id="PR00507">
    <property type="entry name" value="N12N6MTFRASE"/>
</dbReference>
<reference evidence="8 9" key="1">
    <citation type="submission" date="2018-03" db="EMBL/GenBank/DDBJ databases">
        <title>Genomic Encyclopedia of Archaeal and Bacterial Type Strains, Phase II (KMG-II): from individual species to whole genera.</title>
        <authorList>
            <person name="Goeker M."/>
        </authorList>
    </citation>
    <scope>NUCLEOTIDE SEQUENCE [LARGE SCALE GENOMIC DNA]</scope>
    <source>
        <strain evidence="8 9">DSM 44720</strain>
    </source>
</reference>
<keyword evidence="4" id="KW-0949">S-adenosyl-L-methionine</keyword>
<feature type="region of interest" description="Disordered" evidence="6">
    <location>
        <begin position="1290"/>
        <end position="1309"/>
    </location>
</feature>
<comment type="caution">
    <text evidence="8">The sequence shown here is derived from an EMBL/GenBank/DDBJ whole genome shotgun (WGS) entry which is preliminary data.</text>
</comment>
<evidence type="ECO:0000256" key="3">
    <source>
        <dbReference type="ARBA" id="ARBA00022679"/>
    </source>
</evidence>
<dbReference type="EC" id="2.1.1.72" evidence="1"/>
<dbReference type="GO" id="GO:0032259">
    <property type="term" value="P:methylation"/>
    <property type="evidence" value="ECO:0007669"/>
    <property type="project" value="UniProtKB-KW"/>
</dbReference>
<dbReference type="InterPro" id="IPR011639">
    <property type="entry name" value="MethylTrfase_TaqI-like_dom"/>
</dbReference>
<keyword evidence="9" id="KW-1185">Reference proteome</keyword>
<evidence type="ECO:0000313" key="9">
    <source>
        <dbReference type="Proteomes" id="UP000239494"/>
    </source>
</evidence>
<evidence type="ECO:0000313" key="8">
    <source>
        <dbReference type="EMBL" id="PRY35110.1"/>
    </source>
</evidence>
<dbReference type="Pfam" id="PF07669">
    <property type="entry name" value="Eco57I"/>
    <property type="match status" value="1"/>
</dbReference>
<dbReference type="PANTHER" id="PTHR33841:SF1">
    <property type="entry name" value="DNA METHYLTRANSFERASE A"/>
    <property type="match status" value="1"/>
</dbReference>
<evidence type="ECO:0000256" key="5">
    <source>
        <dbReference type="ARBA" id="ARBA00047942"/>
    </source>
</evidence>
<dbReference type="RefSeq" id="WP_211304745.1">
    <property type="nucleotide sequence ID" value="NZ_PVTF01000014.1"/>
</dbReference>
<dbReference type="EMBL" id="PVTF01000014">
    <property type="protein sequence ID" value="PRY35110.1"/>
    <property type="molecule type" value="Genomic_DNA"/>
</dbReference>
<evidence type="ECO:0000256" key="6">
    <source>
        <dbReference type="SAM" id="MobiDB-lite"/>
    </source>
</evidence>
<dbReference type="GO" id="GO:0009007">
    <property type="term" value="F:site-specific DNA-methyltransferase (adenine-specific) activity"/>
    <property type="evidence" value="ECO:0007669"/>
    <property type="project" value="UniProtKB-EC"/>
</dbReference>
<evidence type="ECO:0000256" key="2">
    <source>
        <dbReference type="ARBA" id="ARBA00022603"/>
    </source>
</evidence>
<keyword evidence="2 8" id="KW-0489">Methyltransferase</keyword>
<dbReference type="InterPro" id="IPR029063">
    <property type="entry name" value="SAM-dependent_MTases_sf"/>
</dbReference>
<dbReference type="Gene3D" id="3.40.50.150">
    <property type="entry name" value="Vaccinia Virus protein VP39"/>
    <property type="match status" value="2"/>
</dbReference>
<proteinExistence type="predicted"/>
<protein>
    <recommendedName>
        <fullName evidence="1">site-specific DNA-methyltransferase (adenine-specific)</fullName>
        <ecNumber evidence="1">2.1.1.72</ecNumber>
    </recommendedName>
</protein>
<organism evidence="8 9">
    <name type="scientific">Umezawaea tangerina</name>
    <dbReference type="NCBI Taxonomy" id="84725"/>
    <lineage>
        <taxon>Bacteria</taxon>
        <taxon>Bacillati</taxon>
        <taxon>Actinomycetota</taxon>
        <taxon>Actinomycetes</taxon>
        <taxon>Pseudonocardiales</taxon>
        <taxon>Pseudonocardiaceae</taxon>
        <taxon>Umezawaea</taxon>
    </lineage>
</organism>
<dbReference type="PANTHER" id="PTHR33841">
    <property type="entry name" value="DNA METHYLTRANSFERASE YEEA-RELATED"/>
    <property type="match status" value="1"/>
</dbReference>
<keyword evidence="3" id="KW-0808">Transferase</keyword>
<dbReference type="SUPFAM" id="SSF53335">
    <property type="entry name" value="S-adenosyl-L-methionine-dependent methyltransferases"/>
    <property type="match status" value="1"/>
</dbReference>